<dbReference type="PANTHER" id="PTHR24567:SF74">
    <property type="entry name" value="HTH-TYPE TRANSCRIPTIONAL REGULATOR ARCR"/>
    <property type="match status" value="1"/>
</dbReference>
<evidence type="ECO:0000313" key="4">
    <source>
        <dbReference type="Proteomes" id="UP000326912"/>
    </source>
</evidence>
<evidence type="ECO:0000259" key="2">
    <source>
        <dbReference type="PROSITE" id="PS50042"/>
    </source>
</evidence>
<sequence length="188" mass="20687">MREKRTGQPGTKPISQPPVTEKTSFLAQSAIFQELNAQDISDLNQSITSLTCQPGHLIYRPGEASTALFFIKTGRIQLYHLSTDGRKLITITLSTGACFGEQVLYTPQISTSFAEALTLSYLYVLSKADINQLLAQNSAIATALLQLIGQRLTYMETQLVSTTFKSVTTRLAELLLQLAALQQKSRQS</sequence>
<evidence type="ECO:0000313" key="3">
    <source>
        <dbReference type="EMBL" id="GER86780.1"/>
    </source>
</evidence>
<accession>A0A5J4KK92</accession>
<dbReference type="SUPFAM" id="SSF51206">
    <property type="entry name" value="cAMP-binding domain-like"/>
    <property type="match status" value="1"/>
</dbReference>
<dbReference type="Pfam" id="PF00027">
    <property type="entry name" value="cNMP_binding"/>
    <property type="match status" value="1"/>
</dbReference>
<name>A0A5J4KK92_9CHLR</name>
<dbReference type="CDD" id="cd00038">
    <property type="entry name" value="CAP_ED"/>
    <property type="match status" value="1"/>
</dbReference>
<dbReference type="InterPro" id="IPR014710">
    <property type="entry name" value="RmlC-like_jellyroll"/>
</dbReference>
<organism evidence="3 4">
    <name type="scientific">Dictyobacter vulcani</name>
    <dbReference type="NCBI Taxonomy" id="2607529"/>
    <lineage>
        <taxon>Bacteria</taxon>
        <taxon>Bacillati</taxon>
        <taxon>Chloroflexota</taxon>
        <taxon>Ktedonobacteria</taxon>
        <taxon>Ktedonobacterales</taxon>
        <taxon>Dictyobacteraceae</taxon>
        <taxon>Dictyobacter</taxon>
    </lineage>
</organism>
<dbReference type="AlphaFoldDB" id="A0A5J4KK92"/>
<dbReference type="SMART" id="SM00100">
    <property type="entry name" value="cNMP"/>
    <property type="match status" value="1"/>
</dbReference>
<reference evidence="3 4" key="1">
    <citation type="submission" date="2019-10" db="EMBL/GenBank/DDBJ databases">
        <title>Dictyobacter vulcani sp. nov., within the class Ktedonobacteria, isolated from soil of volcanic Mt. Zao.</title>
        <authorList>
            <person name="Zheng Y."/>
            <person name="Wang C.M."/>
            <person name="Sakai Y."/>
            <person name="Abe K."/>
            <person name="Yokota A."/>
            <person name="Yabe S."/>
        </authorList>
    </citation>
    <scope>NUCLEOTIDE SEQUENCE [LARGE SCALE GENOMIC DNA]</scope>
    <source>
        <strain evidence="3 4">W12</strain>
    </source>
</reference>
<dbReference type="RefSeq" id="WP_162004940.1">
    <property type="nucleotide sequence ID" value="NZ_BKZW01000001.1"/>
</dbReference>
<dbReference type="GO" id="GO:0003700">
    <property type="term" value="F:DNA-binding transcription factor activity"/>
    <property type="evidence" value="ECO:0007669"/>
    <property type="project" value="TreeGrafter"/>
</dbReference>
<proteinExistence type="predicted"/>
<dbReference type="EMBL" id="BKZW01000001">
    <property type="protein sequence ID" value="GER86780.1"/>
    <property type="molecule type" value="Genomic_DNA"/>
</dbReference>
<dbReference type="InterPro" id="IPR018490">
    <property type="entry name" value="cNMP-bd_dom_sf"/>
</dbReference>
<comment type="caution">
    <text evidence="3">The sequence shown here is derived from an EMBL/GenBank/DDBJ whole genome shotgun (WGS) entry which is preliminary data.</text>
</comment>
<dbReference type="PROSITE" id="PS50042">
    <property type="entry name" value="CNMP_BINDING_3"/>
    <property type="match status" value="1"/>
</dbReference>
<dbReference type="Proteomes" id="UP000326912">
    <property type="component" value="Unassembled WGS sequence"/>
</dbReference>
<feature type="region of interest" description="Disordered" evidence="1">
    <location>
        <begin position="1"/>
        <end position="20"/>
    </location>
</feature>
<dbReference type="InterPro" id="IPR050397">
    <property type="entry name" value="Env_Response_Regulators"/>
</dbReference>
<dbReference type="PANTHER" id="PTHR24567">
    <property type="entry name" value="CRP FAMILY TRANSCRIPTIONAL REGULATORY PROTEIN"/>
    <property type="match status" value="1"/>
</dbReference>
<dbReference type="InterPro" id="IPR000595">
    <property type="entry name" value="cNMP-bd_dom"/>
</dbReference>
<feature type="domain" description="Cyclic nucleotide-binding" evidence="2">
    <location>
        <begin position="31"/>
        <end position="151"/>
    </location>
</feature>
<dbReference type="Gene3D" id="2.60.120.10">
    <property type="entry name" value="Jelly Rolls"/>
    <property type="match status" value="1"/>
</dbReference>
<evidence type="ECO:0000256" key="1">
    <source>
        <dbReference type="SAM" id="MobiDB-lite"/>
    </source>
</evidence>
<protein>
    <recommendedName>
        <fullName evidence="2">Cyclic nucleotide-binding domain-containing protein</fullName>
    </recommendedName>
</protein>
<keyword evidence="4" id="KW-1185">Reference proteome</keyword>
<gene>
    <name evidence="3" type="ORF">KDW_09420</name>
</gene>
<dbReference type="GO" id="GO:0005829">
    <property type="term" value="C:cytosol"/>
    <property type="evidence" value="ECO:0007669"/>
    <property type="project" value="TreeGrafter"/>
</dbReference>